<dbReference type="RefSeq" id="WP_236887450.1">
    <property type="nucleotide sequence ID" value="NZ_AYSO01000017.1"/>
</dbReference>
<evidence type="ECO:0000313" key="3">
    <source>
        <dbReference type="Proteomes" id="UP000031366"/>
    </source>
</evidence>
<accession>A0A0C1U3U9</accession>
<comment type="caution">
    <text evidence="2">The sequence shown here is derived from an EMBL/GenBank/DDBJ whole genome shotgun (WGS) entry which is preliminary data.</text>
</comment>
<evidence type="ECO:0000313" key="2">
    <source>
        <dbReference type="EMBL" id="KIE46163.1"/>
    </source>
</evidence>
<organism evidence="2 3">
    <name type="scientific">Clostridium argentinense CDC 2741</name>
    <dbReference type="NCBI Taxonomy" id="1418104"/>
    <lineage>
        <taxon>Bacteria</taxon>
        <taxon>Bacillati</taxon>
        <taxon>Bacillota</taxon>
        <taxon>Clostridia</taxon>
        <taxon>Eubacteriales</taxon>
        <taxon>Clostridiaceae</taxon>
        <taxon>Clostridium</taxon>
    </lineage>
</organism>
<evidence type="ECO:0000256" key="1">
    <source>
        <dbReference type="SAM" id="Phobius"/>
    </source>
</evidence>
<dbReference type="AlphaFoldDB" id="A0A0C1U3U9"/>
<keyword evidence="1" id="KW-1133">Transmembrane helix</keyword>
<keyword evidence="3" id="KW-1185">Reference proteome</keyword>
<feature type="transmembrane region" description="Helical" evidence="1">
    <location>
        <begin position="23"/>
        <end position="41"/>
    </location>
</feature>
<sequence>MNLERVEKEKLTKQKGLKGFRQYLLRGFTFVIFVLLMGCLYERIGGYKDEKIIFQ</sequence>
<keyword evidence="1" id="KW-0812">Transmembrane</keyword>
<dbReference type="Proteomes" id="UP000031366">
    <property type="component" value="Unassembled WGS sequence"/>
</dbReference>
<dbReference type="EMBL" id="AYSO01000017">
    <property type="protein sequence ID" value="KIE46163.1"/>
    <property type="molecule type" value="Genomic_DNA"/>
</dbReference>
<name>A0A0C1U3U9_9CLOT</name>
<reference evidence="2 3" key="1">
    <citation type="journal article" date="2015" name="Infect. Genet. Evol.">
        <title>Genomic sequences of six botulinum neurotoxin-producing strains representing three clostridial species illustrate the mobility and diversity of botulinum neurotoxin genes.</title>
        <authorList>
            <person name="Smith T.J."/>
            <person name="Hill K.K."/>
            <person name="Xie G."/>
            <person name="Foley B.T."/>
            <person name="Williamson C.H."/>
            <person name="Foster J.T."/>
            <person name="Johnson S.L."/>
            <person name="Chertkov O."/>
            <person name="Teshima H."/>
            <person name="Gibbons H.S."/>
            <person name="Johnsky L.A."/>
            <person name="Karavis M.A."/>
            <person name="Smith L.A."/>
        </authorList>
    </citation>
    <scope>NUCLEOTIDE SEQUENCE [LARGE SCALE GENOMIC DNA]</scope>
    <source>
        <strain evidence="2 3">CDC 2741</strain>
    </source>
</reference>
<gene>
    <name evidence="2" type="ORF">U732_1660</name>
</gene>
<protein>
    <submittedName>
        <fullName evidence="2">Uncharacterized protein</fullName>
    </submittedName>
</protein>
<proteinExistence type="predicted"/>
<keyword evidence="1" id="KW-0472">Membrane</keyword>